<dbReference type="AlphaFoldDB" id="I4DMC1"/>
<feature type="compositionally biased region" description="Low complexity" evidence="1">
    <location>
        <begin position="170"/>
        <end position="179"/>
    </location>
</feature>
<dbReference type="RefSeq" id="NP_001298500.1">
    <property type="nucleotide sequence ID" value="NM_001311571.1"/>
</dbReference>
<dbReference type="InterPro" id="IPR006597">
    <property type="entry name" value="Sel1-like"/>
</dbReference>
<protein>
    <recommendedName>
        <fullName evidence="4">Chitin synthase regulatory factor 2</fullName>
    </recommendedName>
</protein>
<dbReference type="Gene3D" id="1.25.40.10">
    <property type="entry name" value="Tetratricopeptide repeat domain"/>
    <property type="match status" value="1"/>
</dbReference>
<feature type="transmembrane region" description="Helical" evidence="2">
    <location>
        <begin position="79"/>
        <end position="97"/>
    </location>
</feature>
<dbReference type="PANTHER" id="PTHR45011:SF1">
    <property type="entry name" value="DAP3-BINDING CELL DEATH ENHANCER 1"/>
    <property type="match status" value="1"/>
</dbReference>
<proteinExistence type="evidence at transcript level"/>
<evidence type="ECO:0000313" key="3">
    <source>
        <dbReference type="EMBL" id="BAM19061.1"/>
    </source>
</evidence>
<evidence type="ECO:0000256" key="2">
    <source>
        <dbReference type="SAM" id="Phobius"/>
    </source>
</evidence>
<evidence type="ECO:0008006" key="4">
    <source>
        <dbReference type="Google" id="ProtNLM"/>
    </source>
</evidence>
<keyword evidence="2" id="KW-1133">Transmembrane helix</keyword>
<dbReference type="GeneID" id="106104186"/>
<reference evidence="3" key="1">
    <citation type="journal article" date="2012" name="BMC Biol.">
        <title>Comprehensive microarray-based analysis for stage-specific larval camouflage pattern-associated genes in the swallowtail butterfly, Papilio xuthus.</title>
        <authorList>
            <person name="Futahashi R."/>
            <person name="Shirataki H."/>
            <person name="Narita T."/>
            <person name="Mita K."/>
            <person name="Fujiwara H."/>
        </authorList>
    </citation>
    <scope>NUCLEOTIDE SEQUENCE</scope>
    <source>
        <tissue evidence="3">Epidermis</tissue>
    </source>
</reference>
<dbReference type="OrthoDB" id="2384430at2759"/>
<dbReference type="Pfam" id="PF08238">
    <property type="entry name" value="Sel1"/>
    <property type="match status" value="2"/>
</dbReference>
<keyword evidence="2" id="KW-0812">Transmembrane</keyword>
<evidence type="ECO:0000256" key="1">
    <source>
        <dbReference type="SAM" id="MobiDB-lite"/>
    </source>
</evidence>
<dbReference type="SMART" id="SM00671">
    <property type="entry name" value="SEL1"/>
    <property type="match status" value="2"/>
</dbReference>
<keyword evidence="2" id="KW-0472">Membrane</keyword>
<feature type="region of interest" description="Disordered" evidence="1">
    <location>
        <begin position="163"/>
        <end position="182"/>
    </location>
</feature>
<dbReference type="EMBL" id="AK402439">
    <property type="protein sequence ID" value="BAM19061.1"/>
    <property type="molecule type" value="mRNA"/>
</dbReference>
<name>I4DMC1_PAPPL</name>
<dbReference type="PANTHER" id="PTHR45011">
    <property type="entry name" value="DAP3-BINDING CELL DEATH ENHANCER 1"/>
    <property type="match status" value="1"/>
</dbReference>
<organism evidence="3">
    <name type="scientific">Papilio polytes</name>
    <name type="common">Common mormon</name>
    <name type="synonym">Swallowtail butterfly</name>
    <dbReference type="NCBI Taxonomy" id="76194"/>
    <lineage>
        <taxon>Eukaryota</taxon>
        <taxon>Metazoa</taxon>
        <taxon>Ecdysozoa</taxon>
        <taxon>Arthropoda</taxon>
        <taxon>Hexapoda</taxon>
        <taxon>Insecta</taxon>
        <taxon>Pterygota</taxon>
        <taxon>Neoptera</taxon>
        <taxon>Endopterygota</taxon>
        <taxon>Lepidoptera</taxon>
        <taxon>Glossata</taxon>
        <taxon>Ditrysia</taxon>
        <taxon>Papilionoidea</taxon>
        <taxon>Papilionidae</taxon>
        <taxon>Papilioninae</taxon>
        <taxon>Papilio</taxon>
    </lineage>
</organism>
<dbReference type="SUPFAM" id="SSF81901">
    <property type="entry name" value="HCP-like"/>
    <property type="match status" value="1"/>
</dbReference>
<dbReference type="InterPro" id="IPR011990">
    <property type="entry name" value="TPR-like_helical_dom_sf"/>
</dbReference>
<dbReference type="InterPro" id="IPR052748">
    <property type="entry name" value="ISR_Activator"/>
</dbReference>
<accession>I4DMC1</accession>
<sequence length="348" mass="38923">MWKYVTRRIRDALEKSVNHFDKRSSTGVVNSAGSTLSEEQNKRIGAPSCWQNPRKCWKSFCNDNDTKSKRWNFDDLNRTWIGAITWSSALVIGWYTSQLIHLKLKYKCRDDEKKCYPVNCLLSSLHPYINYISKSAVELNSSRKIEKAIASVPIHVHLLSNENKTNEKASTSGSNSSTSTDDELGEVLNSIENRLGLAAIENGQHQDGLNLLRSAANRNHAPALFNLGLCYEMGMGVAIDEKMAMELYRMAATQQHPGALYNLGIYYGQGRGGLTKDTATAKRLLRLAAVQGQQDAIKALSGLDDTPQPQPYTDKWESNLYSPDENFAPTHSVLFVENTGHNYNVLVC</sequence>